<dbReference type="SUPFAM" id="SSF54909">
    <property type="entry name" value="Dimeric alpha+beta barrel"/>
    <property type="match status" value="1"/>
</dbReference>
<evidence type="ECO:0008006" key="12">
    <source>
        <dbReference type="Google" id="ProtNLM"/>
    </source>
</evidence>
<evidence type="ECO:0000313" key="11">
    <source>
        <dbReference type="Proteomes" id="UP000094094"/>
    </source>
</evidence>
<evidence type="ECO:0000256" key="5">
    <source>
        <dbReference type="ARBA" id="ARBA00023004"/>
    </source>
</evidence>
<evidence type="ECO:0000259" key="9">
    <source>
        <dbReference type="Pfam" id="PF21105"/>
    </source>
</evidence>
<dbReference type="AlphaFoldDB" id="A0A1D7VLA0"/>
<feature type="domain" description="DyP dimeric alpha+beta barrel" evidence="9">
    <location>
        <begin position="30"/>
        <end position="193"/>
    </location>
</feature>
<gene>
    <name evidence="10" type="ORF">SL103_15600</name>
</gene>
<dbReference type="Pfam" id="PF20628">
    <property type="entry name" value="Dyp_perox_C"/>
    <property type="match status" value="1"/>
</dbReference>
<dbReference type="PANTHER" id="PTHR30521:SF0">
    <property type="entry name" value="DYP-TYPE PEROXIDASE FAMILY PROTEIN"/>
    <property type="match status" value="1"/>
</dbReference>
<comment type="similarity">
    <text evidence="6">Belongs to the DyP-type peroxidase family.</text>
</comment>
<dbReference type="OrthoDB" id="236246at2"/>
<accession>A0A1D7VLA0</accession>
<dbReference type="KEGG" id="slc:SL103_15600"/>
<evidence type="ECO:0000259" key="8">
    <source>
        <dbReference type="Pfam" id="PF20628"/>
    </source>
</evidence>
<evidence type="ECO:0000256" key="6">
    <source>
        <dbReference type="ARBA" id="ARBA00025737"/>
    </source>
</evidence>
<feature type="region of interest" description="Disordered" evidence="7">
    <location>
        <begin position="1"/>
        <end position="20"/>
    </location>
</feature>
<dbReference type="GO" id="GO:0004601">
    <property type="term" value="F:peroxidase activity"/>
    <property type="evidence" value="ECO:0007669"/>
    <property type="project" value="UniProtKB-KW"/>
</dbReference>
<name>A0A1D7VLA0_9ACTN</name>
<evidence type="ECO:0000256" key="4">
    <source>
        <dbReference type="ARBA" id="ARBA00023002"/>
    </source>
</evidence>
<evidence type="ECO:0000256" key="3">
    <source>
        <dbReference type="ARBA" id="ARBA00022723"/>
    </source>
</evidence>
<dbReference type="InterPro" id="IPR049509">
    <property type="entry name" value="DyP_N"/>
</dbReference>
<evidence type="ECO:0000256" key="2">
    <source>
        <dbReference type="ARBA" id="ARBA00022559"/>
    </source>
</evidence>
<evidence type="ECO:0000313" key="10">
    <source>
        <dbReference type="EMBL" id="AOP47501.1"/>
    </source>
</evidence>
<dbReference type="InterPro" id="IPR006314">
    <property type="entry name" value="Dyp_peroxidase"/>
</dbReference>
<feature type="domain" description="Dyp-type peroxidase C-terminal" evidence="8">
    <location>
        <begin position="255"/>
        <end position="416"/>
    </location>
</feature>
<keyword evidence="11" id="KW-1185">Reference proteome</keyword>
<keyword evidence="4" id="KW-0560">Oxidoreductase</keyword>
<proteinExistence type="inferred from homology"/>
<dbReference type="GO" id="GO:0020037">
    <property type="term" value="F:heme binding"/>
    <property type="evidence" value="ECO:0007669"/>
    <property type="project" value="InterPro"/>
</dbReference>
<keyword evidence="3" id="KW-0479">Metal-binding</keyword>
<sequence length="484" mass="53001">MTIDFDSETGIGPKDPNGQLSEEEKALLGDIQGNILKSHGRDHSQHLFITFDAAKKKEARTWLAELAKNKVTSALKQWDDSRTRAGIFAAAESKDDPEAYRSAELVKHPSSIFINVMLSSKGYDALDLSSKRPDDETFRGGAAAAVPALADPPREKWEAPFNTAEMHALVIIADDDPGRVATEAKAITSSLTSGKVVHVEVGKALRRGENGPVHEHFGFADGVSDPLYFAKDIAQQQTTNWNPAAPLNLALVKDPGGDATTGYGTFLVYRKLEQDVARFNQDRYELAKALAKADGRTDPNHADRELAGAYLVGRFPDGFPVSEKGTPEGTDNGIPNNFNFDADTDGLKCPFQAHIRKANPRGDTKRLGGTLKDERTRRISRRAISFESNGKVGLLFLCVQKDIKRQFEFMQASWINNPDFVQQQPKTGLDPVVGQGTEIAQQWPEKYGSTKKITLSLKQAVHMRGGEYFFIPSMGFLKGVAAAG</sequence>
<dbReference type="InterPro" id="IPR048328">
    <property type="entry name" value="Dyp_perox_C"/>
</dbReference>
<dbReference type="GO" id="GO:0005829">
    <property type="term" value="C:cytosol"/>
    <property type="evidence" value="ECO:0007669"/>
    <property type="project" value="TreeGrafter"/>
</dbReference>
<dbReference type="Proteomes" id="UP000094094">
    <property type="component" value="Chromosome"/>
</dbReference>
<keyword evidence="5" id="KW-0408">Iron</keyword>
<organism evidence="10 11">
    <name type="scientific">Streptomyces lydicus</name>
    <dbReference type="NCBI Taxonomy" id="47763"/>
    <lineage>
        <taxon>Bacteria</taxon>
        <taxon>Bacillati</taxon>
        <taxon>Actinomycetota</taxon>
        <taxon>Actinomycetes</taxon>
        <taxon>Kitasatosporales</taxon>
        <taxon>Streptomycetaceae</taxon>
        <taxon>Streptomyces</taxon>
    </lineage>
</organism>
<dbReference type="PROSITE" id="PS51404">
    <property type="entry name" value="DYP_PEROXIDASE"/>
    <property type="match status" value="1"/>
</dbReference>
<dbReference type="Pfam" id="PF21105">
    <property type="entry name" value="DyP_N"/>
    <property type="match status" value="1"/>
</dbReference>
<dbReference type="InterPro" id="IPR011008">
    <property type="entry name" value="Dimeric_a/b-barrel"/>
</dbReference>
<comment type="cofactor">
    <cofactor evidence="1">
        <name>heme b</name>
        <dbReference type="ChEBI" id="CHEBI:60344"/>
    </cofactor>
</comment>
<keyword evidence="2" id="KW-0575">Peroxidase</keyword>
<protein>
    <recommendedName>
        <fullName evidence="12">Peroxidase</fullName>
    </recommendedName>
</protein>
<evidence type="ECO:0000256" key="1">
    <source>
        <dbReference type="ARBA" id="ARBA00001970"/>
    </source>
</evidence>
<dbReference type="EMBL" id="CP017157">
    <property type="protein sequence ID" value="AOP47501.1"/>
    <property type="molecule type" value="Genomic_DNA"/>
</dbReference>
<dbReference type="RefSeq" id="WP_069569619.1">
    <property type="nucleotide sequence ID" value="NZ_CP017157.1"/>
</dbReference>
<reference evidence="10 11" key="1">
    <citation type="submission" date="2016-09" db="EMBL/GenBank/DDBJ databases">
        <title>Complete genome sequencing of Streptomyces lydicus 103 and metabolic pathways analysis of antibiotic biosynthesis.</title>
        <authorList>
            <person name="Jia N."/>
            <person name="Ding M.-Z."/>
            <person name="Gao F."/>
            <person name="Yuan Y.-J."/>
        </authorList>
    </citation>
    <scope>NUCLEOTIDE SEQUENCE [LARGE SCALE GENOMIC DNA]</scope>
    <source>
        <strain evidence="10 11">103</strain>
    </source>
</reference>
<dbReference type="PANTHER" id="PTHR30521">
    <property type="entry name" value="DEFERROCHELATASE/PEROXIDASE"/>
    <property type="match status" value="1"/>
</dbReference>
<evidence type="ECO:0000256" key="7">
    <source>
        <dbReference type="SAM" id="MobiDB-lite"/>
    </source>
</evidence>
<dbReference type="GO" id="GO:0046872">
    <property type="term" value="F:metal ion binding"/>
    <property type="evidence" value="ECO:0007669"/>
    <property type="project" value="UniProtKB-KW"/>
</dbReference>